<dbReference type="AlphaFoldDB" id="A0AA39JIH3"/>
<keyword evidence="3" id="KW-1185">Reference proteome</keyword>
<protein>
    <submittedName>
        <fullName evidence="2">Uncharacterized protein</fullName>
    </submittedName>
</protein>
<feature type="region of interest" description="Disordered" evidence="1">
    <location>
        <begin position="1"/>
        <end position="40"/>
    </location>
</feature>
<evidence type="ECO:0000256" key="1">
    <source>
        <dbReference type="SAM" id="MobiDB-lite"/>
    </source>
</evidence>
<feature type="compositionally biased region" description="Basic and acidic residues" evidence="1">
    <location>
        <begin position="19"/>
        <end position="38"/>
    </location>
</feature>
<proteinExistence type="predicted"/>
<accession>A0AA39JIH3</accession>
<evidence type="ECO:0000313" key="3">
    <source>
        <dbReference type="Proteomes" id="UP001175226"/>
    </source>
</evidence>
<reference evidence="2" key="1">
    <citation type="submission" date="2023-06" db="EMBL/GenBank/DDBJ databases">
        <authorList>
            <consortium name="Lawrence Berkeley National Laboratory"/>
            <person name="Ahrendt S."/>
            <person name="Sahu N."/>
            <person name="Indic B."/>
            <person name="Wong-Bajracharya J."/>
            <person name="Merenyi Z."/>
            <person name="Ke H.-M."/>
            <person name="Monk M."/>
            <person name="Kocsube S."/>
            <person name="Drula E."/>
            <person name="Lipzen A."/>
            <person name="Balint B."/>
            <person name="Henrissat B."/>
            <person name="Andreopoulos B."/>
            <person name="Martin F.M."/>
            <person name="Harder C.B."/>
            <person name="Rigling D."/>
            <person name="Ford K.L."/>
            <person name="Foster G.D."/>
            <person name="Pangilinan J."/>
            <person name="Papanicolaou A."/>
            <person name="Barry K."/>
            <person name="LaButti K."/>
            <person name="Viragh M."/>
            <person name="Koriabine M."/>
            <person name="Yan M."/>
            <person name="Riley R."/>
            <person name="Champramary S."/>
            <person name="Plett K.L."/>
            <person name="Tsai I.J."/>
            <person name="Slot J."/>
            <person name="Sipos G."/>
            <person name="Plett J."/>
            <person name="Nagy L.G."/>
            <person name="Grigoriev I.V."/>
        </authorList>
    </citation>
    <scope>NUCLEOTIDE SEQUENCE</scope>
    <source>
        <strain evidence="2">FPL87.14</strain>
    </source>
</reference>
<gene>
    <name evidence="2" type="ORF">EV421DRAFT_1904524</name>
</gene>
<sequence>MSAQSGTSTEEELGPGSPDSRELDSSEEESPKVPEPGRKGKWKIKSLFRRAFTNVVEVLKWRKFSNRP</sequence>
<name>A0AA39JIH3_9AGAR</name>
<comment type="caution">
    <text evidence="2">The sequence shown here is derived from an EMBL/GenBank/DDBJ whole genome shotgun (WGS) entry which is preliminary data.</text>
</comment>
<evidence type="ECO:0000313" key="2">
    <source>
        <dbReference type="EMBL" id="KAK0441939.1"/>
    </source>
</evidence>
<dbReference type="Proteomes" id="UP001175226">
    <property type="component" value="Unassembled WGS sequence"/>
</dbReference>
<organism evidence="2 3">
    <name type="scientific">Armillaria borealis</name>
    <dbReference type="NCBI Taxonomy" id="47425"/>
    <lineage>
        <taxon>Eukaryota</taxon>
        <taxon>Fungi</taxon>
        <taxon>Dikarya</taxon>
        <taxon>Basidiomycota</taxon>
        <taxon>Agaricomycotina</taxon>
        <taxon>Agaricomycetes</taxon>
        <taxon>Agaricomycetidae</taxon>
        <taxon>Agaricales</taxon>
        <taxon>Marasmiineae</taxon>
        <taxon>Physalacriaceae</taxon>
        <taxon>Armillaria</taxon>
    </lineage>
</organism>
<dbReference type="EMBL" id="JAUEPT010000028">
    <property type="protein sequence ID" value="KAK0441939.1"/>
    <property type="molecule type" value="Genomic_DNA"/>
</dbReference>